<protein>
    <submittedName>
        <fullName evidence="1">Uncharacterized protein</fullName>
    </submittedName>
</protein>
<proteinExistence type="predicted"/>
<dbReference type="EMBL" id="JBHPBY010000322">
    <property type="protein sequence ID" value="MFC1852506.1"/>
    <property type="molecule type" value="Genomic_DNA"/>
</dbReference>
<evidence type="ECO:0000313" key="2">
    <source>
        <dbReference type="Proteomes" id="UP001594351"/>
    </source>
</evidence>
<name>A0ABV6Z226_UNCC1</name>
<gene>
    <name evidence="1" type="ORF">ACFL27_20100</name>
</gene>
<reference evidence="1 2" key="1">
    <citation type="submission" date="2024-09" db="EMBL/GenBank/DDBJ databases">
        <title>Laminarin stimulates single cell rates of sulfate reduction while oxygen inhibits transcriptomic activity in coastal marine sediment.</title>
        <authorList>
            <person name="Lindsay M."/>
            <person name="Orcutt B."/>
            <person name="Emerson D."/>
            <person name="Stepanauskas R."/>
            <person name="D'Angelo T."/>
        </authorList>
    </citation>
    <scope>NUCLEOTIDE SEQUENCE [LARGE SCALE GENOMIC DNA]</scope>
    <source>
        <strain evidence="1">SAG AM-311-K15</strain>
    </source>
</reference>
<comment type="caution">
    <text evidence="1">The sequence shown here is derived from an EMBL/GenBank/DDBJ whole genome shotgun (WGS) entry which is preliminary data.</text>
</comment>
<accession>A0ABV6Z226</accession>
<keyword evidence="2" id="KW-1185">Reference proteome</keyword>
<sequence>MWLFTIYGMYSATQSIDPDVMQVRARNENHLKNLTEKFKILEKYSEISLDMGTD</sequence>
<dbReference type="Proteomes" id="UP001594351">
    <property type="component" value="Unassembled WGS sequence"/>
</dbReference>
<evidence type="ECO:0000313" key="1">
    <source>
        <dbReference type="EMBL" id="MFC1852506.1"/>
    </source>
</evidence>
<organism evidence="1 2">
    <name type="scientific">candidate division CSSED10-310 bacterium</name>
    <dbReference type="NCBI Taxonomy" id="2855610"/>
    <lineage>
        <taxon>Bacteria</taxon>
        <taxon>Bacteria division CSSED10-310</taxon>
    </lineage>
</organism>